<reference evidence="4" key="1">
    <citation type="submission" date="2023-08" db="EMBL/GenBank/DDBJ databases">
        <title>Reference Genome Resource for the Citrus Pathogen Phytophthora citrophthora.</title>
        <authorList>
            <person name="Moller H."/>
            <person name="Coetzee B."/>
            <person name="Rose L.J."/>
            <person name="Van Niekerk J.M."/>
        </authorList>
    </citation>
    <scope>NUCLEOTIDE SEQUENCE</scope>
    <source>
        <strain evidence="4">STE-U-9442</strain>
    </source>
</reference>
<feature type="compositionally biased region" description="Basic and acidic residues" evidence="3">
    <location>
        <begin position="352"/>
        <end position="364"/>
    </location>
</feature>
<feature type="compositionally biased region" description="Polar residues" evidence="3">
    <location>
        <begin position="326"/>
        <end position="337"/>
    </location>
</feature>
<dbReference type="Gene3D" id="3.30.450.70">
    <property type="match status" value="1"/>
</dbReference>
<evidence type="ECO:0000256" key="3">
    <source>
        <dbReference type="SAM" id="MobiDB-lite"/>
    </source>
</evidence>
<feature type="compositionally biased region" description="Polar residues" evidence="3">
    <location>
        <begin position="467"/>
        <end position="484"/>
    </location>
</feature>
<protein>
    <recommendedName>
        <fullName evidence="2">Trafficking protein particle complex subunit 2-like protein</fullName>
    </recommendedName>
</protein>
<feature type="region of interest" description="Disordered" evidence="3">
    <location>
        <begin position="321"/>
        <end position="681"/>
    </location>
</feature>
<feature type="compositionally biased region" description="Polar residues" evidence="3">
    <location>
        <begin position="576"/>
        <end position="585"/>
    </location>
</feature>
<organism evidence="4 5">
    <name type="scientific">Phytophthora citrophthora</name>
    <dbReference type="NCBI Taxonomy" id="4793"/>
    <lineage>
        <taxon>Eukaryota</taxon>
        <taxon>Sar</taxon>
        <taxon>Stramenopiles</taxon>
        <taxon>Oomycota</taxon>
        <taxon>Peronosporomycetes</taxon>
        <taxon>Peronosporales</taxon>
        <taxon>Peronosporaceae</taxon>
        <taxon>Phytophthora</taxon>
    </lineage>
</organism>
<accession>A0AAD9GTQ9</accession>
<feature type="compositionally biased region" description="Basic and acidic residues" evidence="3">
    <location>
        <begin position="798"/>
        <end position="809"/>
    </location>
</feature>
<feature type="compositionally biased region" description="Polar residues" evidence="3">
    <location>
        <begin position="849"/>
        <end position="858"/>
    </location>
</feature>
<name>A0AAD9GTQ9_9STRA</name>
<feature type="compositionally biased region" description="Polar residues" evidence="3">
    <location>
        <begin position="735"/>
        <end position="754"/>
    </location>
</feature>
<dbReference type="Proteomes" id="UP001259832">
    <property type="component" value="Unassembled WGS sequence"/>
</dbReference>
<evidence type="ECO:0000256" key="2">
    <source>
        <dbReference type="ARBA" id="ARBA00024408"/>
    </source>
</evidence>
<dbReference type="SUPFAM" id="SSF64356">
    <property type="entry name" value="SNARE-like"/>
    <property type="match status" value="1"/>
</dbReference>
<dbReference type="CDD" id="cd14854">
    <property type="entry name" value="TRAPPC2L"/>
    <property type="match status" value="1"/>
</dbReference>
<comment type="similarity">
    <text evidence="1">Belongs to the TRAPP small subunits family. Sedlin subfamily.</text>
</comment>
<feature type="compositionally biased region" description="Polar residues" evidence="3">
    <location>
        <begin position="502"/>
        <end position="522"/>
    </location>
</feature>
<evidence type="ECO:0000256" key="1">
    <source>
        <dbReference type="ARBA" id="ARBA00006626"/>
    </source>
</evidence>
<gene>
    <name evidence="4" type="ORF">P3T76_004509</name>
</gene>
<proteinExistence type="inferred from homology"/>
<keyword evidence="5" id="KW-1185">Reference proteome</keyword>
<feature type="compositionally biased region" description="Polar residues" evidence="3">
    <location>
        <begin position="810"/>
        <end position="828"/>
    </location>
</feature>
<feature type="region of interest" description="Disordered" evidence="3">
    <location>
        <begin position="1"/>
        <end position="20"/>
    </location>
</feature>
<dbReference type="InterPro" id="IPR044760">
    <property type="entry name" value="TRAPPC2L"/>
</dbReference>
<feature type="compositionally biased region" description="Basic and acidic residues" evidence="3">
    <location>
        <begin position="391"/>
        <end position="401"/>
    </location>
</feature>
<dbReference type="EMBL" id="JASMQC010000006">
    <property type="protein sequence ID" value="KAK1944597.1"/>
    <property type="molecule type" value="Genomic_DNA"/>
</dbReference>
<feature type="region of interest" description="Disordered" evidence="3">
    <location>
        <begin position="870"/>
        <end position="893"/>
    </location>
</feature>
<feature type="compositionally biased region" description="Polar residues" evidence="3">
    <location>
        <begin position="9"/>
        <end position="20"/>
    </location>
</feature>
<dbReference type="AlphaFoldDB" id="A0AAD9GTQ9"/>
<feature type="region of interest" description="Disordered" evidence="3">
    <location>
        <begin position="731"/>
        <end position="858"/>
    </location>
</feature>
<dbReference type="Pfam" id="PF04628">
    <property type="entry name" value="Sedlin_N"/>
    <property type="match status" value="1"/>
</dbReference>
<dbReference type="PANTHER" id="PTHR12403">
    <property type="entry name" value="TRAFFICKING PROTEIN PARTICLE COMPLEX SUBUNIT 2"/>
    <property type="match status" value="1"/>
</dbReference>
<dbReference type="InterPro" id="IPR006722">
    <property type="entry name" value="Sedlin"/>
</dbReference>
<feature type="compositionally biased region" description="Polar residues" evidence="3">
    <location>
        <begin position="633"/>
        <end position="661"/>
    </location>
</feature>
<feature type="compositionally biased region" description="Basic and acidic residues" evidence="3">
    <location>
        <begin position="595"/>
        <end position="611"/>
    </location>
</feature>
<dbReference type="InterPro" id="IPR011012">
    <property type="entry name" value="Longin-like_dom_sf"/>
</dbReference>
<comment type="caution">
    <text evidence="4">The sequence shown here is derived from an EMBL/GenBank/DDBJ whole genome shotgun (WGS) entry which is preliminary data.</text>
</comment>
<sequence>MARRLMSRRGNSASQPQVTPYQQHEVHNLVIVKKYCLEKMLDDGWREWENTKQELVLVKRQLTEKDALILQLKTASRRLQETLRKKDKDLQAAFAILRSPQDAKTTKTRKQELIDRLVSECTQRAATSEALAEERRKEIDHLKYSRCGAHSHIRSKFLRFQELEVEIEECHMEIDRLRAKLETTAASSPTAIAGKLKVSAVPLASNVSGTYKGILVKKNKLEPLNLQEQESPDSRQNVDIPRMNSTLSATGQVRVVPLAKYDHREGFVSKTRRRALEAEYYKQVRLAQLEVECELEENLHIRAAREAKRLEATEYQERRTDFIINSARSQQSTSRNNDPGEEDVQRNVTTNKEGKDVDKADESSGKQVAEDSEASAPEKNSENDESCDEVMEVKSEKKTYEDDGSDDVTDDHCKETGFDSAWNVDPKLHYDPEPYQNDATDDDFKETRPGTIWNMNPISENKPGPYQNENGSATDNCNDTNPGTIWNVDPHPERKSDPYPNESKSADTAQDNGESSMKSTAWNVDPEPSNIEAGEGDPDRVIWNADPNPGDPVDDVPVAYSDDEDDDHEAAGEQDSTVSNDNANVWSLPPSPSLHTEEKSGDPVVSHKAESDSVQENSNDDDNGREGVWNVDPTPTSLEYQAATNMTETTNGNPTEVNQPVWNLDPEPTNVAENDDEEHLPEVNQSVWNLDPEPAPVLDAISSSEEIQHNHDDANDEISLEKAVVSAAEEIVHAESSSGKNPNLVTDNPSSNAENGECPWNLEPKVPTPPSSNTEEGQIPQHNDADELSSGTKSAQVKADHTDTNRDPDTNTVWNLSPSASEPVSNFDSEGGNEEDNTTSVWNLDPHTGDSSGPPDTSTIVAVSELKTAAAQEDEQFEGSRSEDAMETPADGTEAPVEYPTTFPQHFFIFTHDRLRRCHRRGCKCMPGASLAKLQRHPNLSINTDVICITTAQNSPLYIRTFGEEGEDLGFHYIAHVSLDVIEEKLRGAGVTTSKDDMYLGFLGPIEDYRVYGYVTNTSVKFVVVLQDAPVRESELRPFFSEVHRLYVNAMSNPFAPLGERLTSQTFDKRVSNLVVQHNTSS</sequence>
<dbReference type="GO" id="GO:0005737">
    <property type="term" value="C:cytoplasm"/>
    <property type="evidence" value="ECO:0007669"/>
    <property type="project" value="GOC"/>
</dbReference>
<evidence type="ECO:0000313" key="5">
    <source>
        <dbReference type="Proteomes" id="UP001259832"/>
    </source>
</evidence>
<dbReference type="GO" id="GO:0006888">
    <property type="term" value="P:endoplasmic reticulum to Golgi vesicle-mediated transport"/>
    <property type="evidence" value="ECO:0007669"/>
    <property type="project" value="InterPro"/>
</dbReference>
<evidence type="ECO:0000313" key="4">
    <source>
        <dbReference type="EMBL" id="KAK1944597.1"/>
    </source>
</evidence>